<dbReference type="InterPro" id="IPR029234">
    <property type="entry name" value="CIMIP4"/>
</dbReference>
<feature type="chain" id="PRO_5029487725" evidence="2">
    <location>
        <begin position="20"/>
        <end position="387"/>
    </location>
</feature>
<gene>
    <name evidence="3" type="ORF">EB796_023629</name>
</gene>
<proteinExistence type="predicted"/>
<feature type="coiled-coil region" evidence="1">
    <location>
        <begin position="104"/>
        <end position="138"/>
    </location>
</feature>
<keyword evidence="4" id="KW-1185">Reference proteome</keyword>
<dbReference type="Proteomes" id="UP000593567">
    <property type="component" value="Unassembled WGS sequence"/>
</dbReference>
<evidence type="ECO:0000313" key="3">
    <source>
        <dbReference type="EMBL" id="KAF6018068.1"/>
    </source>
</evidence>
<evidence type="ECO:0000256" key="2">
    <source>
        <dbReference type="SAM" id="SignalP"/>
    </source>
</evidence>
<dbReference type="EMBL" id="VXIV02003343">
    <property type="protein sequence ID" value="KAF6018068.1"/>
    <property type="molecule type" value="Genomic_DNA"/>
</dbReference>
<evidence type="ECO:0000256" key="1">
    <source>
        <dbReference type="SAM" id="Coils"/>
    </source>
</evidence>
<dbReference type="PANTHER" id="PTHR31702">
    <property type="entry name" value="TESTIS-EXPRESSED PROTEIN 33"/>
    <property type="match status" value="1"/>
</dbReference>
<protein>
    <submittedName>
        <fullName evidence="3">TEX33</fullName>
    </submittedName>
</protein>
<name>A0A7J7IXY1_BUGNE</name>
<organism evidence="3 4">
    <name type="scientific">Bugula neritina</name>
    <name type="common">Brown bryozoan</name>
    <name type="synonym">Sertularia neritina</name>
    <dbReference type="NCBI Taxonomy" id="10212"/>
    <lineage>
        <taxon>Eukaryota</taxon>
        <taxon>Metazoa</taxon>
        <taxon>Spiralia</taxon>
        <taxon>Lophotrochozoa</taxon>
        <taxon>Bryozoa</taxon>
        <taxon>Gymnolaemata</taxon>
        <taxon>Cheilostomatida</taxon>
        <taxon>Flustrina</taxon>
        <taxon>Buguloidea</taxon>
        <taxon>Bugulidae</taxon>
        <taxon>Bugula</taxon>
    </lineage>
</organism>
<dbReference type="PANTHER" id="PTHR31702:SF2">
    <property type="entry name" value="TESTIS-EXPRESSED PROTEIN 33"/>
    <property type="match status" value="1"/>
</dbReference>
<sequence>MKCCIVTKLVFTLATSQQGAWITREVIMANTPATIDRGKEAWETYVTQRTKANPKNSLFGTTLEHVDKGAVSTINAAEYETNALTQRHVKASQYDHKLPSRLQNKAAKDQLQVAKEEIGKKEQELNNRQAALSDMEKRAKYYASVAPSLHKDEQLKKKLLLAEPGLDFELVNKMNNVGYAKINTYNKDKHRERPPAHKYAVIGDPLEYGMDFSLHQTETHEKYKGHIPISEQLRHHRSLRQYKSAPPTVLEKGAIPANIRAKYRSYLVDELFADQEAVDKVKHQLNEEKIRQQRRHEKTELPPVVLTTPKNYGDLSHALRQDKFGGYSFLNASLMKDSHTQQVFDRRYRDPDEFRHTWDEYGKWAAMNLQREQQKKLMDEMKKTTAA</sequence>
<dbReference type="AlphaFoldDB" id="A0A7J7IXY1"/>
<reference evidence="3" key="1">
    <citation type="submission" date="2020-06" db="EMBL/GenBank/DDBJ databases">
        <title>Draft genome of Bugula neritina, a colonial animal packing powerful symbionts and potential medicines.</title>
        <authorList>
            <person name="Rayko M."/>
        </authorList>
    </citation>
    <scope>NUCLEOTIDE SEQUENCE [LARGE SCALE GENOMIC DNA]</scope>
    <source>
        <strain evidence="3">Kwan_BN1</strain>
    </source>
</reference>
<comment type="caution">
    <text evidence="3">The sequence shown here is derived from an EMBL/GenBank/DDBJ whole genome shotgun (WGS) entry which is preliminary data.</text>
</comment>
<dbReference type="Pfam" id="PF15400">
    <property type="entry name" value="TEX33"/>
    <property type="match status" value="1"/>
</dbReference>
<keyword evidence="2" id="KW-0732">Signal</keyword>
<keyword evidence="1" id="KW-0175">Coiled coil</keyword>
<feature type="signal peptide" evidence="2">
    <location>
        <begin position="1"/>
        <end position="19"/>
    </location>
</feature>
<accession>A0A7J7IXY1</accession>
<evidence type="ECO:0000313" key="4">
    <source>
        <dbReference type="Proteomes" id="UP000593567"/>
    </source>
</evidence>
<dbReference type="OrthoDB" id="5977581at2759"/>